<feature type="signal peptide" evidence="1">
    <location>
        <begin position="1"/>
        <end position="20"/>
    </location>
</feature>
<proteinExistence type="predicted"/>
<dbReference type="OrthoDB" id="1190557at2"/>
<organism evidence="2 3">
    <name type="scientific">Flammeovirga pectinis</name>
    <dbReference type="NCBI Taxonomy" id="2494373"/>
    <lineage>
        <taxon>Bacteria</taxon>
        <taxon>Pseudomonadati</taxon>
        <taxon>Bacteroidota</taxon>
        <taxon>Cytophagia</taxon>
        <taxon>Cytophagales</taxon>
        <taxon>Flammeovirgaceae</taxon>
        <taxon>Flammeovirga</taxon>
    </lineage>
</organism>
<reference evidence="2 3" key="1">
    <citation type="submission" date="2018-12" db="EMBL/GenBank/DDBJ databases">
        <title>Flammeovirga pectinis sp. nov., isolated from the gut of the Korean scallop, Patinopecten yessoensis.</title>
        <authorList>
            <person name="Bae J.-W."/>
            <person name="Jeong Y.-S."/>
            <person name="Kang W."/>
        </authorList>
    </citation>
    <scope>NUCLEOTIDE SEQUENCE [LARGE SCALE GENOMIC DNA]</scope>
    <source>
        <strain evidence="2 3">L12M1</strain>
    </source>
</reference>
<dbReference type="PROSITE" id="PS51257">
    <property type="entry name" value="PROKAR_LIPOPROTEIN"/>
    <property type="match status" value="1"/>
</dbReference>
<dbReference type="Proteomes" id="UP000267268">
    <property type="component" value="Chromosome 2"/>
</dbReference>
<gene>
    <name evidence="2" type="ORF">EI427_21465</name>
</gene>
<feature type="chain" id="PRO_5019014108" description="DUF4270 family protein" evidence="1">
    <location>
        <begin position="21"/>
        <end position="399"/>
    </location>
</feature>
<keyword evidence="1" id="KW-0732">Signal</keyword>
<accession>A0A3S9P9C0</accession>
<sequence length="399" mass="44891">MKLKYSIPLLFMISFFSCNDNDDPDVTPTPEPYLTNITIDSIGFVLNEYESFNITVNGNYADNISNEVEESGILLSTLVDGKIDDNTSLSVNLNTTDATFSHSYDNMDRTVTYYINTYVKGNDGVIYYGTSQKLTPSATILHDQRALTFSNLSTLTNAYDYVSVRIGADIVLIGEIPTTYGLEYSINKEFTNSSKSIEDEDLIYQNSISANAIELSVSTKYYVRIYAIYDDNEEVKSETFEVTTTIPEVGDLFPIQPDEYITDITTNILTASYLVYKIDPSSKVITLGSLLEYSTTATWTSGDQTVEIRGVTQTVQRPSVAFLKEMYTIETTNTTFTLNQLTLSYFNFLRDKFYATSEEDTSDSSKTTEYNPVTKVTRSVDKNLSSGERVSRYVKLLTY</sequence>
<evidence type="ECO:0000313" key="2">
    <source>
        <dbReference type="EMBL" id="AZQ64796.1"/>
    </source>
</evidence>
<evidence type="ECO:0008006" key="4">
    <source>
        <dbReference type="Google" id="ProtNLM"/>
    </source>
</evidence>
<dbReference type="AlphaFoldDB" id="A0A3S9P9C0"/>
<dbReference type="KEGG" id="fll:EI427_21465"/>
<dbReference type="EMBL" id="CP034563">
    <property type="protein sequence ID" value="AZQ64796.1"/>
    <property type="molecule type" value="Genomic_DNA"/>
</dbReference>
<name>A0A3S9P9C0_9BACT</name>
<evidence type="ECO:0000256" key="1">
    <source>
        <dbReference type="SAM" id="SignalP"/>
    </source>
</evidence>
<keyword evidence="3" id="KW-1185">Reference proteome</keyword>
<evidence type="ECO:0000313" key="3">
    <source>
        <dbReference type="Proteomes" id="UP000267268"/>
    </source>
</evidence>
<protein>
    <recommendedName>
        <fullName evidence="4">DUF4270 family protein</fullName>
    </recommendedName>
</protein>